<dbReference type="EC" id="2.3.1.269" evidence="9"/>
<comment type="similarity">
    <text evidence="2 9">Belongs to the CN hydrolase family. Apolipoprotein N-acyltransferase subfamily.</text>
</comment>
<feature type="transmembrane region" description="Helical" evidence="9">
    <location>
        <begin position="102"/>
        <end position="126"/>
    </location>
</feature>
<feature type="domain" description="CN hydrolase" evidence="10">
    <location>
        <begin position="242"/>
        <end position="489"/>
    </location>
</feature>
<evidence type="ECO:0000256" key="1">
    <source>
        <dbReference type="ARBA" id="ARBA00004651"/>
    </source>
</evidence>
<dbReference type="OrthoDB" id="9804277at2"/>
<dbReference type="Gene3D" id="3.60.110.10">
    <property type="entry name" value="Carbon-nitrogen hydrolase"/>
    <property type="match status" value="1"/>
</dbReference>
<evidence type="ECO:0000256" key="3">
    <source>
        <dbReference type="ARBA" id="ARBA00022475"/>
    </source>
</evidence>
<sequence>MADHLAGGSSRWRRTLGAAFGGARRPLWLSFGGGALIGLGQVPFSLLPFALAGLALVLASTGAAPGPGRAFLRGWLAGTGYFAVSLHWIVEPFLVDVARHGWMAPFALLFSAVGFALFWGLAAWGAARLVPRPGTARVIALAALWAAAEWLRSTVLTGFSWGLVGYIWTESPAAQIAAWTGSYGLTLVTILLGVPIALAARRGALGGAAVLAVAWLLPIALGWLITPPPQAAGPDAPLLRLVQPNAPQAEKWDPAKIDLFFTRQLEYTAAPGAPDLTIWPETAIPWLLEENHPALRRIAAAAQGRPVIIGANRVEGARAYNALAVIGPEGRIDALYDKHHLVPFGEYMPLGGLTRLVGLRSFAARDGYGFSPGPGPGQLDLAALPPGGAVRDLGRAVPLICYEAIFPRNVLGAPGRADWMVQITNDAWFGTFSGPYQHLAQARMRAIETGLPMVRVANTGISAVIDAAGRVLGMIELNAAGYLDQRLPPPLPPTLYARSGDWPALGAMLLLALGAARAGRRGRAWLRRRQRGRHAETD</sequence>
<evidence type="ECO:0000256" key="9">
    <source>
        <dbReference type="HAMAP-Rule" id="MF_01148"/>
    </source>
</evidence>
<comment type="caution">
    <text evidence="11">The sequence shown here is derived from an EMBL/GenBank/DDBJ whole genome shotgun (WGS) entry which is preliminary data.</text>
</comment>
<keyword evidence="4 9" id="KW-0808">Transferase</keyword>
<keyword evidence="12" id="KW-1185">Reference proteome</keyword>
<dbReference type="GO" id="GO:0005886">
    <property type="term" value="C:plasma membrane"/>
    <property type="evidence" value="ECO:0007669"/>
    <property type="project" value="UniProtKB-SubCell"/>
</dbReference>
<feature type="transmembrane region" description="Helical" evidence="9">
    <location>
        <begin position="70"/>
        <end position="90"/>
    </location>
</feature>
<dbReference type="GO" id="GO:0016410">
    <property type="term" value="F:N-acyltransferase activity"/>
    <property type="evidence" value="ECO:0007669"/>
    <property type="project" value="UniProtKB-UniRule"/>
</dbReference>
<dbReference type="EMBL" id="APKE01000015">
    <property type="protein sequence ID" value="KAF0676244.1"/>
    <property type="molecule type" value="Genomic_DNA"/>
</dbReference>
<dbReference type="InterPro" id="IPR036526">
    <property type="entry name" value="C-N_Hydrolase_sf"/>
</dbReference>
<dbReference type="SUPFAM" id="SSF56317">
    <property type="entry name" value="Carbon-nitrogen hydrolase"/>
    <property type="match status" value="1"/>
</dbReference>
<dbReference type="Proteomes" id="UP000698242">
    <property type="component" value="Unassembled WGS sequence"/>
</dbReference>
<comment type="function">
    <text evidence="9">Catalyzes the phospholipid dependent N-acylation of the N-terminal cysteine of apolipoprotein, the last step in lipoprotein maturation.</text>
</comment>
<keyword evidence="7 9" id="KW-0472">Membrane</keyword>
<evidence type="ECO:0000256" key="2">
    <source>
        <dbReference type="ARBA" id="ARBA00010065"/>
    </source>
</evidence>
<reference evidence="11" key="1">
    <citation type="submission" date="2013-03" db="EMBL/GenBank/DDBJ databases">
        <title>Genome Sequence of the Profundibacterium mesophilum strain KAUST100406-0324T from Red Sea, a novel genus in the family Rhodobacteraceae.</title>
        <authorList>
            <person name="Essack M."/>
            <person name="Alam I."/>
            <person name="Lafi F."/>
            <person name="Alawi W."/>
            <person name="Kamanu F."/>
            <person name="Al-Suwailem A."/>
            <person name="Lee O.O."/>
            <person name="Xu Y."/>
            <person name="Bajic V."/>
            <person name="Qian P.-Y."/>
            <person name="Archer J."/>
        </authorList>
    </citation>
    <scope>NUCLEOTIDE SEQUENCE</scope>
    <source>
        <strain evidence="11">KAUST100406-0324</strain>
    </source>
</reference>
<evidence type="ECO:0000256" key="4">
    <source>
        <dbReference type="ARBA" id="ARBA00022679"/>
    </source>
</evidence>
<evidence type="ECO:0000256" key="5">
    <source>
        <dbReference type="ARBA" id="ARBA00022692"/>
    </source>
</evidence>
<dbReference type="NCBIfam" id="TIGR00546">
    <property type="entry name" value="lnt"/>
    <property type="match status" value="1"/>
</dbReference>
<comment type="pathway">
    <text evidence="9">Protein modification; lipoprotein biosynthesis (N-acyl transfer).</text>
</comment>
<dbReference type="InterPro" id="IPR045378">
    <property type="entry name" value="LNT_N"/>
</dbReference>
<dbReference type="GO" id="GO:0042158">
    <property type="term" value="P:lipoprotein biosynthetic process"/>
    <property type="evidence" value="ECO:0007669"/>
    <property type="project" value="UniProtKB-UniRule"/>
</dbReference>
<keyword evidence="6 9" id="KW-1133">Transmembrane helix</keyword>
<evidence type="ECO:0000256" key="8">
    <source>
        <dbReference type="ARBA" id="ARBA00023315"/>
    </source>
</evidence>
<dbReference type="AlphaFoldDB" id="A0A921TF98"/>
<keyword evidence="3 9" id="KW-1003">Cell membrane</keyword>
<keyword evidence="8 9" id="KW-0012">Acyltransferase</keyword>
<feature type="transmembrane region" description="Helical" evidence="9">
    <location>
        <begin position="176"/>
        <end position="198"/>
    </location>
</feature>
<keyword evidence="5 9" id="KW-0812">Transmembrane</keyword>
<comment type="catalytic activity">
    <reaction evidence="9">
        <text>N-terminal S-1,2-diacyl-sn-glyceryl-L-cysteinyl-[lipoprotein] + a glycerophospholipid = N-acyl-S-1,2-diacyl-sn-glyceryl-L-cysteinyl-[lipoprotein] + a 2-acyl-sn-glycero-3-phospholipid + H(+)</text>
        <dbReference type="Rhea" id="RHEA:48228"/>
        <dbReference type="Rhea" id="RHEA-COMP:14681"/>
        <dbReference type="Rhea" id="RHEA-COMP:14684"/>
        <dbReference type="ChEBI" id="CHEBI:15378"/>
        <dbReference type="ChEBI" id="CHEBI:136912"/>
        <dbReference type="ChEBI" id="CHEBI:140656"/>
        <dbReference type="ChEBI" id="CHEBI:140657"/>
        <dbReference type="ChEBI" id="CHEBI:140660"/>
        <dbReference type="EC" id="2.3.1.269"/>
    </reaction>
</comment>
<dbReference type="RefSeq" id="WP_159964842.1">
    <property type="nucleotide sequence ID" value="NZ_APKE01000015.1"/>
</dbReference>
<organism evidence="11 12">
    <name type="scientific">Profundibacterium mesophilum KAUST100406-0324</name>
    <dbReference type="NCBI Taxonomy" id="1037889"/>
    <lineage>
        <taxon>Bacteria</taxon>
        <taxon>Pseudomonadati</taxon>
        <taxon>Pseudomonadota</taxon>
        <taxon>Alphaproteobacteria</taxon>
        <taxon>Rhodobacterales</taxon>
        <taxon>Roseobacteraceae</taxon>
        <taxon>Profundibacterium</taxon>
    </lineage>
</organism>
<dbReference type="Pfam" id="PF00795">
    <property type="entry name" value="CN_hydrolase"/>
    <property type="match status" value="1"/>
</dbReference>
<evidence type="ECO:0000313" key="11">
    <source>
        <dbReference type="EMBL" id="KAF0676244.1"/>
    </source>
</evidence>
<evidence type="ECO:0000313" key="12">
    <source>
        <dbReference type="Proteomes" id="UP000698242"/>
    </source>
</evidence>
<accession>A0A921TF98</accession>
<feature type="transmembrane region" description="Helical" evidence="9">
    <location>
        <begin position="35"/>
        <end position="58"/>
    </location>
</feature>
<comment type="subcellular location">
    <subcellularLocation>
        <location evidence="1 9">Cell membrane</location>
        <topology evidence="1 9">Multi-pass membrane protein</topology>
    </subcellularLocation>
</comment>
<feature type="transmembrane region" description="Helical" evidence="9">
    <location>
        <begin position="205"/>
        <end position="225"/>
    </location>
</feature>
<dbReference type="InterPro" id="IPR004563">
    <property type="entry name" value="Apolipo_AcylTrfase"/>
</dbReference>
<dbReference type="PROSITE" id="PS50263">
    <property type="entry name" value="CN_HYDROLASE"/>
    <property type="match status" value="1"/>
</dbReference>
<gene>
    <name evidence="9 11" type="primary">lnt</name>
    <name evidence="11" type="ORF">PMES_01401</name>
</gene>
<dbReference type="PANTHER" id="PTHR38686:SF1">
    <property type="entry name" value="APOLIPOPROTEIN N-ACYLTRANSFERASE"/>
    <property type="match status" value="1"/>
</dbReference>
<dbReference type="HAMAP" id="MF_01148">
    <property type="entry name" value="Lnt"/>
    <property type="match status" value="1"/>
</dbReference>
<feature type="transmembrane region" description="Helical" evidence="9">
    <location>
        <begin position="138"/>
        <end position="164"/>
    </location>
</feature>
<proteinExistence type="inferred from homology"/>
<dbReference type="InterPro" id="IPR003010">
    <property type="entry name" value="C-N_Hydrolase"/>
</dbReference>
<name>A0A921TF98_9RHOB</name>
<protein>
    <recommendedName>
        <fullName evidence="9">Apolipoprotein N-acyltransferase</fullName>
        <shortName evidence="9">ALP N-acyltransferase</shortName>
        <ecNumber evidence="9">2.3.1.269</ecNumber>
    </recommendedName>
</protein>
<evidence type="ECO:0000256" key="6">
    <source>
        <dbReference type="ARBA" id="ARBA00022989"/>
    </source>
</evidence>
<dbReference type="Pfam" id="PF20154">
    <property type="entry name" value="LNT_N"/>
    <property type="match status" value="1"/>
</dbReference>
<evidence type="ECO:0000256" key="7">
    <source>
        <dbReference type="ARBA" id="ARBA00023136"/>
    </source>
</evidence>
<evidence type="ECO:0000259" key="10">
    <source>
        <dbReference type="PROSITE" id="PS50263"/>
    </source>
</evidence>
<dbReference type="PANTHER" id="PTHR38686">
    <property type="entry name" value="APOLIPOPROTEIN N-ACYLTRANSFERASE"/>
    <property type="match status" value="1"/>
</dbReference>
<dbReference type="CDD" id="cd07571">
    <property type="entry name" value="ALP_N-acyl_transferase"/>
    <property type="match status" value="1"/>
</dbReference>